<comment type="caution">
    <text evidence="10">The sequence shown here is derived from an EMBL/GenBank/DDBJ whole genome shotgun (WGS) entry which is preliminary data.</text>
</comment>
<dbReference type="GO" id="GO:0008017">
    <property type="term" value="F:microtubule binding"/>
    <property type="evidence" value="ECO:0007669"/>
    <property type="project" value="InterPro"/>
</dbReference>
<dbReference type="GO" id="GO:0005874">
    <property type="term" value="C:microtubule"/>
    <property type="evidence" value="ECO:0007669"/>
    <property type="project" value="UniProtKB-KW"/>
</dbReference>
<dbReference type="AlphaFoldDB" id="S9VBX3"/>
<evidence type="ECO:0000256" key="7">
    <source>
        <dbReference type="SAM" id="Coils"/>
    </source>
</evidence>
<dbReference type="PANTHER" id="PTHR47968:SF75">
    <property type="entry name" value="CENTROMERE-ASSOCIATED PROTEIN E"/>
    <property type="match status" value="1"/>
</dbReference>
<organism evidence="10 12">
    <name type="scientific">Strigomonas culicis</name>
    <dbReference type="NCBI Taxonomy" id="28005"/>
    <lineage>
        <taxon>Eukaryota</taxon>
        <taxon>Discoba</taxon>
        <taxon>Euglenozoa</taxon>
        <taxon>Kinetoplastea</taxon>
        <taxon>Metakinetoplastina</taxon>
        <taxon>Trypanosomatida</taxon>
        <taxon>Trypanosomatidae</taxon>
        <taxon>Strigomonadinae</taxon>
        <taxon>Strigomonas</taxon>
    </lineage>
</organism>
<sequence>MAQQSSIEVFIRVRPLQAALHETQVAWDFPSSTSIQEKANADTSFTFDKIYGATSRTEALYDEAVRRDIVARVVKGYNGTAFAYGQTGSGKSYTMLGDGRATGRTAGIVDMAIHDLYVLLAQQRQQRTAVPSPRDRPAAEGVTDSVEVAVSVLEIYNEQLRDLLAPSAGSTSSSSSSPHPQHHPSGTGGRPPLSIREGAHGVYVHNAVRRRVASEAECLRVVHGGAAGRLSAATAMNELSSRSHCIISLHVERTVRLPDEDTEGEEEDDDDDEDGFGSDDTGTSRGEGDAGSGRGRRARGMTKKILSVLHLVDLAGSERVAKTGATGVRMVEGGHINKSLTTLTNVINRLTEIHNSASQAAGGGAALSTFVPYRDSRLTHLLKTAIGGNSFTIIICCITPALESVNESRSTLQFASRAKCIKNKVTVNELADRKTQLRLLQLECHRLRRTMVAHTLYMWSKDVKIKKLKEALLVAGVGGGGRRHHDPAGRDPSSVTEQQQVIIEQLTAERDALQEQVQTLTQRVATGDAARPPQEVRELQVLLKESEAQRAQSQKALQELDGLCQEVEKENEANKRSVKQLTEKCRELEGLLEAVDEEGQATHQEMGLLRQQLQQTQQRLVQKGEGGDAYLAELTQLHVRHQELQYRYETAQKKEQAELSRLQRKVQSLGERLSDAEEERDEVADQNKLLHSYLWRLLSVAQMLTQRQGRAAAPAAVPAGLVNPSPADTAARGREVAAAVQALTQLAAQRGDGDGARSWWPRRQSRGAARAAAQRGGRVGAKGRAARHHH</sequence>
<feature type="region of interest" description="Disordered" evidence="8">
    <location>
        <begin position="256"/>
        <end position="297"/>
    </location>
</feature>
<dbReference type="GO" id="GO:0003777">
    <property type="term" value="F:microtubule motor activity"/>
    <property type="evidence" value="ECO:0007669"/>
    <property type="project" value="InterPro"/>
</dbReference>
<gene>
    <name evidence="11" type="ORF">STCU_05127</name>
    <name evidence="10" type="ORF">STCU_08947</name>
</gene>
<evidence type="ECO:0000256" key="6">
    <source>
        <dbReference type="RuleBase" id="RU000394"/>
    </source>
</evidence>
<keyword evidence="12" id="KW-1185">Reference proteome</keyword>
<evidence type="ECO:0000256" key="2">
    <source>
        <dbReference type="ARBA" id="ARBA00022840"/>
    </source>
</evidence>
<protein>
    <recommendedName>
        <fullName evidence="6">Kinesin-like protein</fullName>
    </recommendedName>
</protein>
<feature type="domain" description="Kinesin motor" evidence="9">
    <location>
        <begin position="6"/>
        <end position="421"/>
    </location>
</feature>
<evidence type="ECO:0000256" key="8">
    <source>
        <dbReference type="SAM" id="MobiDB-lite"/>
    </source>
</evidence>
<feature type="compositionally biased region" description="Acidic residues" evidence="8">
    <location>
        <begin position="260"/>
        <end position="277"/>
    </location>
</feature>
<dbReference type="PANTHER" id="PTHR47968">
    <property type="entry name" value="CENTROMERE PROTEIN E"/>
    <property type="match status" value="1"/>
</dbReference>
<dbReference type="GO" id="GO:0007018">
    <property type="term" value="P:microtubule-based movement"/>
    <property type="evidence" value="ECO:0007669"/>
    <property type="project" value="InterPro"/>
</dbReference>
<dbReference type="InterPro" id="IPR027417">
    <property type="entry name" value="P-loop_NTPase"/>
</dbReference>
<dbReference type="SUPFAM" id="SSF52540">
    <property type="entry name" value="P-loop containing nucleoside triphosphate hydrolases"/>
    <property type="match status" value="1"/>
</dbReference>
<name>S9VBX3_9TRYP</name>
<feature type="compositionally biased region" description="Low complexity" evidence="8">
    <location>
        <begin position="766"/>
        <end position="776"/>
    </location>
</feature>
<dbReference type="InterPro" id="IPR036961">
    <property type="entry name" value="Kinesin_motor_dom_sf"/>
</dbReference>
<feature type="coiled-coil region" evidence="7">
    <location>
        <begin position="652"/>
        <end position="686"/>
    </location>
</feature>
<dbReference type="Proteomes" id="UP000015354">
    <property type="component" value="Unassembled WGS sequence"/>
</dbReference>
<dbReference type="CDD" id="cd00106">
    <property type="entry name" value="KISc"/>
    <property type="match status" value="1"/>
</dbReference>
<feature type="binding site" evidence="5">
    <location>
        <begin position="85"/>
        <end position="92"/>
    </location>
    <ligand>
        <name>ATP</name>
        <dbReference type="ChEBI" id="CHEBI:30616"/>
    </ligand>
</feature>
<evidence type="ECO:0000313" key="11">
    <source>
        <dbReference type="EMBL" id="EPY28446.1"/>
    </source>
</evidence>
<keyword evidence="4 5" id="KW-0505">Motor protein</keyword>
<reference evidence="10 12" key="1">
    <citation type="journal article" date="2013" name="PLoS ONE">
        <title>Predicting the Proteins of Angomonas deanei, Strigomonas culicis and Their Respective Endosymbionts Reveals New Aspects of the Trypanosomatidae Family.</title>
        <authorList>
            <person name="Motta M.C."/>
            <person name="Martins A.C."/>
            <person name="de Souza S.S."/>
            <person name="Catta-Preta C.M."/>
            <person name="Silva R."/>
            <person name="Klein C.C."/>
            <person name="de Almeida L.G."/>
            <person name="de Lima Cunha O."/>
            <person name="Ciapina L.P."/>
            <person name="Brocchi M."/>
            <person name="Colabardini A.C."/>
            <person name="de Araujo Lima B."/>
            <person name="Machado C.R."/>
            <person name="de Almeida Soares C.M."/>
            <person name="Probst C.M."/>
            <person name="de Menezes C.B."/>
            <person name="Thompson C.E."/>
            <person name="Bartholomeu D.C."/>
            <person name="Gradia D.F."/>
            <person name="Pavoni D.P."/>
            <person name="Grisard E.C."/>
            <person name="Fantinatti-Garboggini F."/>
            <person name="Marchini F.K."/>
            <person name="Rodrigues-Luiz G.F."/>
            <person name="Wagner G."/>
            <person name="Goldman G.H."/>
            <person name="Fietto J.L."/>
            <person name="Elias M.C."/>
            <person name="Goldman M.H."/>
            <person name="Sagot M.F."/>
            <person name="Pereira M."/>
            <person name="Stoco P.H."/>
            <person name="de Mendonca-Neto R.P."/>
            <person name="Teixeira S.M."/>
            <person name="Maciel T.E."/>
            <person name="de Oliveira Mendes T.A."/>
            <person name="Urmenyi T.P."/>
            <person name="de Souza W."/>
            <person name="Schenkman S."/>
            <person name="de Vasconcelos A.T."/>
        </authorList>
    </citation>
    <scope>NUCLEOTIDE SEQUENCE [LARGE SCALE GENOMIC DNA]</scope>
</reference>
<dbReference type="OrthoDB" id="21525at2759"/>
<dbReference type="InterPro" id="IPR019821">
    <property type="entry name" value="Kinesin_motor_CS"/>
</dbReference>
<dbReference type="Pfam" id="PF00225">
    <property type="entry name" value="Kinesin"/>
    <property type="match status" value="1"/>
</dbReference>
<dbReference type="InterPro" id="IPR027640">
    <property type="entry name" value="Kinesin-like_fam"/>
</dbReference>
<dbReference type="PRINTS" id="PR00380">
    <property type="entry name" value="KINESINHEAVY"/>
</dbReference>
<dbReference type="Gene3D" id="3.40.850.10">
    <property type="entry name" value="Kinesin motor domain"/>
    <property type="match status" value="1"/>
</dbReference>
<keyword evidence="2 5" id="KW-0067">ATP-binding</keyword>
<evidence type="ECO:0000256" key="1">
    <source>
        <dbReference type="ARBA" id="ARBA00022741"/>
    </source>
</evidence>
<proteinExistence type="inferred from homology"/>
<evidence type="ECO:0000256" key="4">
    <source>
        <dbReference type="ARBA" id="ARBA00023175"/>
    </source>
</evidence>
<comment type="similarity">
    <text evidence="5 6">Belongs to the TRAFAC class myosin-kinesin ATPase superfamily. Kinesin family.</text>
</comment>
<dbReference type="PROSITE" id="PS50067">
    <property type="entry name" value="KINESIN_MOTOR_2"/>
    <property type="match status" value="1"/>
</dbReference>
<accession>S9VBX3</accession>
<keyword evidence="1 5" id="KW-0547">Nucleotide-binding</keyword>
<evidence type="ECO:0000259" key="9">
    <source>
        <dbReference type="PROSITE" id="PS50067"/>
    </source>
</evidence>
<evidence type="ECO:0000256" key="5">
    <source>
        <dbReference type="PROSITE-ProRule" id="PRU00283"/>
    </source>
</evidence>
<dbReference type="PROSITE" id="PS00411">
    <property type="entry name" value="KINESIN_MOTOR_1"/>
    <property type="match status" value="1"/>
</dbReference>
<reference evidence="10" key="2">
    <citation type="submission" date="2013-03" db="EMBL/GenBank/DDBJ databases">
        <authorList>
            <person name="Motta M.C.M."/>
            <person name="Martins A.C.A."/>
            <person name="Preta C.M.C.C."/>
            <person name="Silva R."/>
            <person name="de Souza S.S."/>
            <person name="Klein C.C."/>
            <person name="de Almeida L.G.P."/>
            <person name="Cunha O.L."/>
            <person name="Colabardini A.C."/>
            <person name="Lima B.A."/>
            <person name="Machado C.R."/>
            <person name="Soares C.M.A."/>
            <person name="de Menezes C.B.A."/>
            <person name="Bartolomeu D.C."/>
            <person name="Grisard E.C."/>
            <person name="Fantinatti-Garboggini F."/>
            <person name="Rodrigues-Luiz G.F."/>
            <person name="Wagner G."/>
            <person name="Goldman G.H."/>
            <person name="Fietto J.L.R."/>
            <person name="Ciapina L.P."/>
            <person name="Brocchi M."/>
            <person name="Elias M.C."/>
            <person name="Goldman M.H.S."/>
            <person name="Sagot M.-F."/>
            <person name="Pereira M."/>
            <person name="Stoco P.H."/>
            <person name="Teixeira S.M.R."/>
            <person name="de Mendonca-Neto R.P."/>
            <person name="Maciel T.E.F."/>
            <person name="Mendes T.A.O."/>
            <person name="Urmenyi T.P."/>
            <person name="Teixeira M.M.G."/>
            <person name="de Camargo E.F.P."/>
            <person name="de Sousa W."/>
            <person name="Schenkman S."/>
            <person name="de Vasconcelos A.T.R."/>
        </authorList>
    </citation>
    <scope>NUCLEOTIDE SEQUENCE</scope>
</reference>
<dbReference type="SMART" id="SM00129">
    <property type="entry name" value="KISc"/>
    <property type="match status" value="1"/>
</dbReference>
<keyword evidence="3 7" id="KW-0175">Coiled coil</keyword>
<dbReference type="EMBL" id="ATMH01005127">
    <property type="protein sequence ID" value="EPY28446.1"/>
    <property type="molecule type" value="Genomic_DNA"/>
</dbReference>
<dbReference type="GO" id="GO:0005524">
    <property type="term" value="F:ATP binding"/>
    <property type="evidence" value="ECO:0007669"/>
    <property type="project" value="UniProtKB-UniRule"/>
</dbReference>
<evidence type="ECO:0000313" key="10">
    <source>
        <dbReference type="EMBL" id="EPY20550.1"/>
    </source>
</evidence>
<feature type="region of interest" description="Disordered" evidence="8">
    <location>
        <begin position="751"/>
        <end position="790"/>
    </location>
</feature>
<feature type="compositionally biased region" description="Low complexity" evidence="8">
    <location>
        <begin position="166"/>
        <end position="185"/>
    </location>
</feature>
<keyword evidence="6" id="KW-0493">Microtubule</keyword>
<dbReference type="EMBL" id="ATMH01008947">
    <property type="protein sequence ID" value="EPY20550.1"/>
    <property type="molecule type" value="Genomic_DNA"/>
</dbReference>
<evidence type="ECO:0000313" key="12">
    <source>
        <dbReference type="Proteomes" id="UP000015354"/>
    </source>
</evidence>
<dbReference type="InterPro" id="IPR001752">
    <property type="entry name" value="Kinesin_motor_dom"/>
</dbReference>
<evidence type="ECO:0000256" key="3">
    <source>
        <dbReference type="ARBA" id="ARBA00023054"/>
    </source>
</evidence>
<feature type="coiled-coil region" evidence="7">
    <location>
        <begin position="496"/>
        <end position="598"/>
    </location>
</feature>
<feature type="region of interest" description="Disordered" evidence="8">
    <location>
        <begin position="166"/>
        <end position="196"/>
    </location>
</feature>